<accession>A0A3M7SQ71</accession>
<sequence length="83" mass="9294">MLSEMGFVRLIYACICVCVCQLISAIVSALCTVCFESKVLAKQDMSELVLETIELNCSHSHTKRLCFFLLEIVGNCLRLLCDD</sequence>
<proteinExistence type="predicted"/>
<dbReference type="Proteomes" id="UP000276133">
    <property type="component" value="Unassembled WGS sequence"/>
</dbReference>
<protein>
    <submittedName>
        <fullName evidence="1">Uncharacterized protein</fullName>
    </submittedName>
</protein>
<name>A0A3M7SQ71_BRAPC</name>
<evidence type="ECO:0000313" key="2">
    <source>
        <dbReference type="Proteomes" id="UP000276133"/>
    </source>
</evidence>
<keyword evidence="2" id="KW-1185">Reference proteome</keyword>
<reference evidence="1 2" key="1">
    <citation type="journal article" date="2018" name="Sci. Rep.">
        <title>Genomic signatures of local adaptation to the degree of environmental predictability in rotifers.</title>
        <authorList>
            <person name="Franch-Gras L."/>
            <person name="Hahn C."/>
            <person name="Garcia-Roger E.M."/>
            <person name="Carmona M.J."/>
            <person name="Serra M."/>
            <person name="Gomez A."/>
        </authorList>
    </citation>
    <scope>NUCLEOTIDE SEQUENCE [LARGE SCALE GENOMIC DNA]</scope>
    <source>
        <strain evidence="1">HYR1</strain>
    </source>
</reference>
<organism evidence="1 2">
    <name type="scientific">Brachionus plicatilis</name>
    <name type="common">Marine rotifer</name>
    <name type="synonym">Brachionus muelleri</name>
    <dbReference type="NCBI Taxonomy" id="10195"/>
    <lineage>
        <taxon>Eukaryota</taxon>
        <taxon>Metazoa</taxon>
        <taxon>Spiralia</taxon>
        <taxon>Gnathifera</taxon>
        <taxon>Rotifera</taxon>
        <taxon>Eurotatoria</taxon>
        <taxon>Monogononta</taxon>
        <taxon>Pseudotrocha</taxon>
        <taxon>Ploima</taxon>
        <taxon>Brachionidae</taxon>
        <taxon>Brachionus</taxon>
    </lineage>
</organism>
<comment type="caution">
    <text evidence="1">The sequence shown here is derived from an EMBL/GenBank/DDBJ whole genome shotgun (WGS) entry which is preliminary data.</text>
</comment>
<gene>
    <name evidence="1" type="ORF">BpHYR1_037415</name>
</gene>
<dbReference type="EMBL" id="REGN01000969">
    <property type="protein sequence ID" value="RNA37855.1"/>
    <property type="molecule type" value="Genomic_DNA"/>
</dbReference>
<evidence type="ECO:0000313" key="1">
    <source>
        <dbReference type="EMBL" id="RNA37855.1"/>
    </source>
</evidence>
<dbReference type="AlphaFoldDB" id="A0A3M7SQ71"/>